<dbReference type="InterPro" id="IPR003439">
    <property type="entry name" value="ABC_transporter-like_ATP-bd"/>
</dbReference>
<gene>
    <name evidence="5" type="ORF">RB602_03015</name>
</gene>
<sequence>MTSAPPLVLESLGKTLPNGRQLFANLSLTVSAGECVSIQGESGIGKSTLLNLAAGLDTPSAGMVEVAGRKLADLSEADLTALRGQQIGFVFQSFHVLPYLTLAQNVALPAILSGDPRDAALTKARTRLSEVGLGDRHGDYVAALSGGELQRVAIARALVHDPVLILADEPTGNLDPDTSNEIMDLLARTVRSTGAAMVLVTHSPIDAAMADRQLRLTASGMEPIA</sequence>
<keyword evidence="3 5" id="KW-0067">ATP-binding</keyword>
<evidence type="ECO:0000259" key="4">
    <source>
        <dbReference type="PROSITE" id="PS50893"/>
    </source>
</evidence>
<dbReference type="InterPro" id="IPR015854">
    <property type="entry name" value="ABC_transpr_LolD-like"/>
</dbReference>
<proteinExistence type="predicted"/>
<dbReference type="AlphaFoldDB" id="A0AA97F9F2"/>
<dbReference type="Proteomes" id="UP001302429">
    <property type="component" value="Chromosome"/>
</dbReference>
<dbReference type="GO" id="GO:0016887">
    <property type="term" value="F:ATP hydrolysis activity"/>
    <property type="evidence" value="ECO:0007669"/>
    <property type="project" value="InterPro"/>
</dbReference>
<evidence type="ECO:0000256" key="1">
    <source>
        <dbReference type="ARBA" id="ARBA00022448"/>
    </source>
</evidence>
<keyword evidence="6" id="KW-1185">Reference proteome</keyword>
<dbReference type="InterPro" id="IPR017911">
    <property type="entry name" value="MacB-like_ATP-bd"/>
</dbReference>
<keyword evidence="2" id="KW-0547">Nucleotide-binding</keyword>
<dbReference type="RefSeq" id="WP_317082820.1">
    <property type="nucleotide sequence ID" value="NZ_CP136594.1"/>
</dbReference>
<dbReference type="GO" id="GO:0022857">
    <property type="term" value="F:transmembrane transporter activity"/>
    <property type="evidence" value="ECO:0007669"/>
    <property type="project" value="TreeGrafter"/>
</dbReference>
<dbReference type="PANTHER" id="PTHR24220">
    <property type="entry name" value="IMPORT ATP-BINDING PROTEIN"/>
    <property type="match status" value="1"/>
</dbReference>
<dbReference type="PROSITE" id="PS00211">
    <property type="entry name" value="ABC_TRANSPORTER_1"/>
    <property type="match status" value="1"/>
</dbReference>
<accession>A0AA97F9F2</accession>
<name>A0AA97F9F2_9SPHN</name>
<dbReference type="EMBL" id="CP136594">
    <property type="protein sequence ID" value="WOE75697.1"/>
    <property type="molecule type" value="Genomic_DNA"/>
</dbReference>
<dbReference type="SMART" id="SM00382">
    <property type="entry name" value="AAA"/>
    <property type="match status" value="1"/>
</dbReference>
<dbReference type="Gene3D" id="3.40.50.300">
    <property type="entry name" value="P-loop containing nucleotide triphosphate hydrolases"/>
    <property type="match status" value="1"/>
</dbReference>
<dbReference type="PROSITE" id="PS50893">
    <property type="entry name" value="ABC_TRANSPORTER_2"/>
    <property type="match status" value="1"/>
</dbReference>
<keyword evidence="1" id="KW-0813">Transport</keyword>
<evidence type="ECO:0000256" key="3">
    <source>
        <dbReference type="ARBA" id="ARBA00022840"/>
    </source>
</evidence>
<dbReference type="Pfam" id="PF00005">
    <property type="entry name" value="ABC_tran"/>
    <property type="match status" value="1"/>
</dbReference>
<dbReference type="InterPro" id="IPR027417">
    <property type="entry name" value="P-loop_NTPase"/>
</dbReference>
<evidence type="ECO:0000313" key="5">
    <source>
        <dbReference type="EMBL" id="WOE75697.1"/>
    </source>
</evidence>
<evidence type="ECO:0000256" key="2">
    <source>
        <dbReference type="ARBA" id="ARBA00022741"/>
    </source>
</evidence>
<dbReference type="GO" id="GO:0005524">
    <property type="term" value="F:ATP binding"/>
    <property type="evidence" value="ECO:0007669"/>
    <property type="project" value="UniProtKB-KW"/>
</dbReference>
<dbReference type="CDD" id="cd03255">
    <property type="entry name" value="ABC_MJ0796_LolCDE_FtsE"/>
    <property type="match status" value="1"/>
</dbReference>
<feature type="domain" description="ABC transporter" evidence="4">
    <location>
        <begin position="7"/>
        <end position="224"/>
    </location>
</feature>
<reference evidence="5 6" key="1">
    <citation type="submission" date="2023-10" db="EMBL/GenBank/DDBJ databases">
        <title>Complete genome sequence of a Sphingomonadaceae bacterium.</title>
        <authorList>
            <person name="Yan C."/>
        </authorList>
    </citation>
    <scope>NUCLEOTIDE SEQUENCE [LARGE SCALE GENOMIC DNA]</scope>
    <source>
        <strain evidence="5 6">SCSIO 66989</strain>
    </source>
</reference>
<protein>
    <submittedName>
        <fullName evidence="5">ABC transporter ATP-binding protein</fullName>
    </submittedName>
</protein>
<dbReference type="KEGG" id="acoa:RB602_03015"/>
<dbReference type="InterPro" id="IPR003593">
    <property type="entry name" value="AAA+_ATPase"/>
</dbReference>
<dbReference type="GO" id="GO:0005886">
    <property type="term" value="C:plasma membrane"/>
    <property type="evidence" value="ECO:0007669"/>
    <property type="project" value="TreeGrafter"/>
</dbReference>
<dbReference type="InterPro" id="IPR017871">
    <property type="entry name" value="ABC_transporter-like_CS"/>
</dbReference>
<dbReference type="SUPFAM" id="SSF52540">
    <property type="entry name" value="P-loop containing nucleoside triphosphate hydrolases"/>
    <property type="match status" value="1"/>
</dbReference>
<organism evidence="5 6">
    <name type="scientific">Alterisphingorhabdus coralli</name>
    <dbReference type="NCBI Taxonomy" id="3071408"/>
    <lineage>
        <taxon>Bacteria</taxon>
        <taxon>Pseudomonadati</taxon>
        <taxon>Pseudomonadota</taxon>
        <taxon>Alphaproteobacteria</taxon>
        <taxon>Sphingomonadales</taxon>
        <taxon>Sphingomonadaceae</taxon>
        <taxon>Alterisphingorhabdus (ex Yan et al. 2024)</taxon>
    </lineage>
</organism>
<evidence type="ECO:0000313" key="6">
    <source>
        <dbReference type="Proteomes" id="UP001302429"/>
    </source>
</evidence>